<dbReference type="AlphaFoldDB" id="A0A845LB32"/>
<evidence type="ECO:0000313" key="9">
    <source>
        <dbReference type="Proteomes" id="UP000471031"/>
    </source>
</evidence>
<name>A0A845LB32_HELGE</name>
<feature type="non-terminal residue" evidence="8">
    <location>
        <position position="507"/>
    </location>
</feature>
<feature type="region of interest" description="Disordered" evidence="6">
    <location>
        <begin position="136"/>
        <end position="169"/>
    </location>
</feature>
<dbReference type="RefSeq" id="WP_161262561.1">
    <property type="nucleotide sequence ID" value="NZ_WXEX01000012.1"/>
</dbReference>
<feature type="binding site" evidence="4">
    <location>
        <position position="392"/>
    </location>
    <ligand>
        <name>S-adenosyl-L-methionine</name>
        <dbReference type="ChEBI" id="CHEBI:59789"/>
    </ligand>
</feature>
<feature type="binding site" evidence="4">
    <location>
        <position position="342"/>
    </location>
    <ligand>
        <name>S-adenosyl-L-methionine</name>
        <dbReference type="ChEBI" id="CHEBI:59789"/>
    </ligand>
</feature>
<dbReference type="SUPFAM" id="SSF53335">
    <property type="entry name" value="S-adenosyl-L-methionine-dependent methyltransferases"/>
    <property type="match status" value="1"/>
</dbReference>
<dbReference type="Gene3D" id="2.40.50.140">
    <property type="entry name" value="Nucleic acid-binding proteins"/>
    <property type="match status" value="1"/>
</dbReference>
<dbReference type="FunFam" id="3.40.50.150:FF:000009">
    <property type="entry name" value="23S rRNA (Uracil(1939)-C(5))-methyltransferase RlmD"/>
    <property type="match status" value="1"/>
</dbReference>
<dbReference type="InterPro" id="IPR012340">
    <property type="entry name" value="NA-bd_OB-fold"/>
</dbReference>
<sequence length="507" mass="55901">MRTGDIDIFSIERMTLQGEGVARPGGMALFIPECLPGERVKARVTQVKRNFARAELLEVLEASSERVEPPCRVFPRCGGCQLQMMEYPAQCRVKTEGVQDALRRLGRLENVSVGDIVGAANPWRYRNRVQMHLRREAEGVESSKMPDKAEASGKPVTVDKSAPSGNAEKPVQMGYYRLSSHELVENDECPLLPESFPPVLKALRRHLPDIDPEGELPIRHVVLKMTTPPEGAGEMMLILVFPAWRSAWRKAVAELAKRLMGEGLTGEGFTGERLAGKPRTGEQYAEDHYNLVSLYVNVNEKGEGEVLGPDYPYHVSMPGKERLTDYLPGGLKIKVGPASFTQVNPRQTEVLYQLTKEACGLTGRETVVDAYCGVGTISLFLARDCSRVIGIEEVSMAVEDAQRNAELNGITNAEFLTGKVEDLLPDLLDREGVPDVIVLDPPRRGCHERVIEAIAQAGPERIVYVSCDPASLARDAARLSAHGWRVEKVTPVDMFPQAGHVESCLLL</sequence>
<dbReference type="InterPro" id="IPR029063">
    <property type="entry name" value="SAM-dependent_MTases_sf"/>
</dbReference>
<dbReference type="PROSITE" id="PS50926">
    <property type="entry name" value="TRAM"/>
    <property type="match status" value="1"/>
</dbReference>
<proteinExistence type="inferred from homology"/>
<dbReference type="PANTHER" id="PTHR11061">
    <property type="entry name" value="RNA M5U METHYLTRANSFERASE"/>
    <property type="match status" value="1"/>
</dbReference>
<evidence type="ECO:0000256" key="4">
    <source>
        <dbReference type="PROSITE-ProRule" id="PRU01024"/>
    </source>
</evidence>
<dbReference type="NCBIfam" id="TIGR00479">
    <property type="entry name" value="rumA"/>
    <property type="match status" value="1"/>
</dbReference>
<dbReference type="PROSITE" id="PS01230">
    <property type="entry name" value="TRMA_1"/>
    <property type="match status" value="1"/>
</dbReference>
<feature type="binding site" evidence="4">
    <location>
        <position position="440"/>
    </location>
    <ligand>
        <name>S-adenosyl-L-methionine</name>
        <dbReference type="ChEBI" id="CHEBI:59789"/>
    </ligand>
</feature>
<feature type="binding site" evidence="4">
    <location>
        <position position="371"/>
    </location>
    <ligand>
        <name>S-adenosyl-L-methionine</name>
        <dbReference type="ChEBI" id="CHEBI:59789"/>
    </ligand>
</feature>
<feature type="domain" description="TRAM" evidence="7">
    <location>
        <begin position="1"/>
        <end position="58"/>
    </location>
</feature>
<dbReference type="InterPro" id="IPR002792">
    <property type="entry name" value="TRAM_dom"/>
</dbReference>
<evidence type="ECO:0000256" key="1">
    <source>
        <dbReference type="ARBA" id="ARBA00022603"/>
    </source>
</evidence>
<dbReference type="Proteomes" id="UP000471031">
    <property type="component" value="Unassembled WGS sequence"/>
</dbReference>
<dbReference type="SUPFAM" id="SSF50249">
    <property type="entry name" value="Nucleic acid-binding proteins"/>
    <property type="match status" value="1"/>
</dbReference>
<dbReference type="GO" id="GO:0070041">
    <property type="term" value="F:rRNA (uridine-C5-)-methyltransferase activity"/>
    <property type="evidence" value="ECO:0007669"/>
    <property type="project" value="UniProtKB-ARBA"/>
</dbReference>
<keyword evidence="1 4" id="KW-0489">Methyltransferase</keyword>
<evidence type="ECO:0000256" key="3">
    <source>
        <dbReference type="ARBA" id="ARBA00022691"/>
    </source>
</evidence>
<evidence type="ECO:0000256" key="6">
    <source>
        <dbReference type="SAM" id="MobiDB-lite"/>
    </source>
</evidence>
<evidence type="ECO:0000313" key="8">
    <source>
        <dbReference type="EMBL" id="MZP43987.1"/>
    </source>
</evidence>
<dbReference type="Pfam" id="PF05958">
    <property type="entry name" value="tRNA_U5-meth_tr"/>
    <property type="match status" value="1"/>
</dbReference>
<dbReference type="Gene3D" id="2.40.50.1070">
    <property type="match status" value="1"/>
</dbReference>
<dbReference type="InterPro" id="IPR010280">
    <property type="entry name" value="U5_MeTrfase_fam"/>
</dbReference>
<dbReference type="InterPro" id="IPR030390">
    <property type="entry name" value="MeTrfase_TrmA_AS"/>
</dbReference>
<organism evidence="8 9">
    <name type="scientific">Heliomicrobium gestii</name>
    <name type="common">Heliobacterium gestii</name>
    <dbReference type="NCBI Taxonomy" id="2699"/>
    <lineage>
        <taxon>Bacteria</taxon>
        <taxon>Bacillati</taxon>
        <taxon>Bacillota</taxon>
        <taxon>Clostridia</taxon>
        <taxon>Eubacteriales</taxon>
        <taxon>Heliobacteriaceae</taxon>
        <taxon>Heliomicrobium</taxon>
    </lineage>
</organism>
<dbReference type="Pfam" id="PF01938">
    <property type="entry name" value="TRAM"/>
    <property type="match status" value="1"/>
</dbReference>
<dbReference type="CDD" id="cd02440">
    <property type="entry name" value="AdoMet_MTases"/>
    <property type="match status" value="1"/>
</dbReference>
<dbReference type="FunFam" id="2.40.50.140:FF:000097">
    <property type="entry name" value="23S rRNA (uracil(1939)-C(5))-methyltransferase RlmD"/>
    <property type="match status" value="1"/>
</dbReference>
<comment type="caution">
    <text evidence="8">The sequence shown here is derived from an EMBL/GenBank/DDBJ whole genome shotgun (WGS) entry which is preliminary data.</text>
</comment>
<evidence type="ECO:0000256" key="2">
    <source>
        <dbReference type="ARBA" id="ARBA00022679"/>
    </source>
</evidence>
<accession>A0A845LB32</accession>
<protein>
    <submittedName>
        <fullName evidence="8">23S rRNA (Uracil(1939)-C(5))-methyltransferase RlmD</fullName>
        <ecNumber evidence="8">2.1.1.190</ecNumber>
    </submittedName>
</protein>
<dbReference type="OrthoDB" id="9804590at2"/>
<evidence type="ECO:0000259" key="7">
    <source>
        <dbReference type="PROSITE" id="PS50926"/>
    </source>
</evidence>
<reference evidence="8 9" key="1">
    <citation type="submission" date="2020-01" db="EMBL/GenBank/DDBJ databases">
        <title>Whole genome sequence of Heliobacterium gestii DSM 11169.</title>
        <authorList>
            <person name="Kyndt J.A."/>
            <person name="Meyer T.E."/>
        </authorList>
    </citation>
    <scope>NUCLEOTIDE SEQUENCE [LARGE SCALE GENOMIC DNA]</scope>
    <source>
        <strain evidence="8 9">DSM 11169</strain>
    </source>
</reference>
<dbReference type="GO" id="GO:0070475">
    <property type="term" value="P:rRNA base methylation"/>
    <property type="evidence" value="ECO:0007669"/>
    <property type="project" value="TreeGrafter"/>
</dbReference>
<dbReference type="Gene3D" id="3.40.50.150">
    <property type="entry name" value="Vaccinia Virus protein VP39"/>
    <property type="match status" value="2"/>
</dbReference>
<feature type="active site" description="Nucleophile" evidence="4">
    <location>
        <position position="467"/>
    </location>
</feature>
<keyword evidence="3 4" id="KW-0949">S-adenosyl-L-methionine</keyword>
<comment type="similarity">
    <text evidence="4">Belongs to the class I-like SAM-binding methyltransferase superfamily. RNA M5U methyltransferase family.</text>
</comment>
<dbReference type="EC" id="2.1.1.190" evidence="8"/>
<evidence type="ECO:0000256" key="5">
    <source>
        <dbReference type="PROSITE-ProRule" id="PRU10015"/>
    </source>
</evidence>
<dbReference type="PROSITE" id="PS51687">
    <property type="entry name" value="SAM_MT_RNA_M5U"/>
    <property type="match status" value="1"/>
</dbReference>
<dbReference type="EMBL" id="WXEX01000012">
    <property type="protein sequence ID" value="MZP43987.1"/>
    <property type="molecule type" value="Genomic_DNA"/>
</dbReference>
<keyword evidence="2 4" id="KW-0808">Transferase</keyword>
<keyword evidence="9" id="KW-1185">Reference proteome</keyword>
<dbReference type="PANTHER" id="PTHR11061:SF30">
    <property type="entry name" value="TRNA (URACIL(54)-C(5))-METHYLTRANSFERASE"/>
    <property type="match status" value="1"/>
</dbReference>
<gene>
    <name evidence="8" type="primary">rlmD</name>
    <name evidence="8" type="ORF">GTO89_13190</name>
</gene>
<feature type="active site" evidence="5">
    <location>
        <position position="467"/>
    </location>
</feature>